<reference evidence="2" key="1">
    <citation type="submission" date="2014-11" db="EMBL/GenBank/DDBJ databases">
        <authorList>
            <person name="Otto D Thomas"/>
            <person name="Naeem Raeece"/>
        </authorList>
    </citation>
    <scope>NUCLEOTIDE SEQUENCE</scope>
</reference>
<gene>
    <name evidence="2" type="ORF">Cvel_11787</name>
</gene>
<dbReference type="EMBL" id="CDMZ01005558">
    <property type="protein sequence ID" value="CEM53204.1"/>
    <property type="molecule type" value="Genomic_DNA"/>
</dbReference>
<evidence type="ECO:0000313" key="2">
    <source>
        <dbReference type="EMBL" id="CEM53204.1"/>
    </source>
</evidence>
<feature type="compositionally biased region" description="Basic residues" evidence="1">
    <location>
        <begin position="307"/>
        <end position="319"/>
    </location>
</feature>
<organism evidence="2">
    <name type="scientific">Chromera velia CCMP2878</name>
    <dbReference type="NCBI Taxonomy" id="1169474"/>
    <lineage>
        <taxon>Eukaryota</taxon>
        <taxon>Sar</taxon>
        <taxon>Alveolata</taxon>
        <taxon>Colpodellida</taxon>
        <taxon>Chromeraceae</taxon>
        <taxon>Chromera</taxon>
    </lineage>
</organism>
<feature type="compositionally biased region" description="Basic and acidic residues" evidence="1">
    <location>
        <begin position="364"/>
        <end position="374"/>
    </location>
</feature>
<dbReference type="VEuPathDB" id="CryptoDB:Cvel_11787"/>
<feature type="region of interest" description="Disordered" evidence="1">
    <location>
        <begin position="293"/>
        <end position="319"/>
    </location>
</feature>
<sequence length="443" mass="48541">AQIERVREEIKTSKLELVRRTSSICAVFLEWIRSAVFFWEHRLTRASRDRRDSFRPEGIAAPAAGGVREATKERIASAHCQLSQEEEERMAMLRQHISTEGGLRGAEGNPTSVLPEADGGLPQVIEGGASFAIDSGDPENPLEFAEEVSQRMGGRRGGTPPSSSGNARDPNESGPPPPSSADGLEGFAGGSPAGMENAVIDFQPPVAGRSHVRLLMARATSTRQRREKEEGENITGTADESFRQQGNAQVQSMPNAHFFILRPVCLCSQLPDAFQLESRKVLGPCVPLFLQQEEERERERQQQAAHAHAHGHHHHHHNRLRVTVENPNANLGGPLEFQEAGAGTLAELPPSPRTKLLQQRQQRQRGEDGGDASRLETAANRDTPSPPLRLAVEDHWVDSANCEEQPVETLRALTKHLADRRRQLEKNMEAIARAGGASLGNSV</sequence>
<proteinExistence type="predicted"/>
<dbReference type="AlphaFoldDB" id="A0A0G4I890"/>
<feature type="region of interest" description="Disordered" evidence="1">
    <location>
        <begin position="147"/>
        <end position="197"/>
    </location>
</feature>
<feature type="region of interest" description="Disordered" evidence="1">
    <location>
        <begin position="101"/>
        <end position="124"/>
    </location>
</feature>
<name>A0A0G4I890_9ALVE</name>
<protein>
    <submittedName>
        <fullName evidence="2">Uncharacterized protein</fullName>
    </submittedName>
</protein>
<feature type="non-terminal residue" evidence="2">
    <location>
        <position position="1"/>
    </location>
</feature>
<evidence type="ECO:0000256" key="1">
    <source>
        <dbReference type="SAM" id="MobiDB-lite"/>
    </source>
</evidence>
<accession>A0A0G4I890</accession>
<feature type="region of interest" description="Disordered" evidence="1">
    <location>
        <begin position="345"/>
        <end position="388"/>
    </location>
</feature>